<evidence type="ECO:0000256" key="1">
    <source>
        <dbReference type="ARBA" id="ARBA00022490"/>
    </source>
</evidence>
<dbReference type="GO" id="GO:0008289">
    <property type="term" value="F:lipid binding"/>
    <property type="evidence" value="ECO:0007669"/>
    <property type="project" value="UniProtKB-KW"/>
</dbReference>
<evidence type="ECO:0000256" key="4">
    <source>
        <dbReference type="ARBA" id="ARBA00022840"/>
    </source>
</evidence>
<dbReference type="InterPro" id="IPR013159">
    <property type="entry name" value="DnaA_C"/>
</dbReference>
<dbReference type="GO" id="GO:0005524">
    <property type="term" value="F:ATP binding"/>
    <property type="evidence" value="ECO:0007669"/>
    <property type="project" value="UniProtKB-UniRule"/>
</dbReference>
<comment type="similarity">
    <text evidence="7 10">Belongs to the DnaA family.</text>
</comment>
<feature type="binding site" evidence="7">
    <location>
        <position position="171"/>
    </location>
    <ligand>
        <name>ATP</name>
        <dbReference type="ChEBI" id="CHEBI:30616"/>
    </ligand>
</feature>
<evidence type="ECO:0000256" key="2">
    <source>
        <dbReference type="ARBA" id="ARBA00022705"/>
    </source>
</evidence>
<dbReference type="SUPFAM" id="SSF48295">
    <property type="entry name" value="TrpR-like"/>
    <property type="match status" value="1"/>
</dbReference>
<sequence length="463" mass="52588">MKNIESCWAEVKGRIKKTLPDHSYRMWIDPVELLDFDQDHLELSSPNDYFIKRLKDNYLLTFKEEFSKLGVDDIRIDFKVSSKKETGSGKNNKTSDTGSAIPLVANRSKQLELPGLQLKFNNGRMFKKGFTFDDFVVGDNSNFAYSASLSLAQGNINGSSILYLLSKTGLGKSHLSQAVGYHIIKNSQSKRVYYVTAEDFTNEMIFSLKNKTIEQFKEKFRRKCDVLILEDVHFLSGKDATQSELAVTLDYLLEADKKIIFSGCELPDEIPKLNDQLRSRLTLGLVTEIGKPDYSTRVRILKKKSKSFGCKIPNHVTEYIAQELSDDVRQLESGLFGVAAKGQLMGYNIDIELAKSVLANITNVKKRISIESIKKLVCKEFSLSEEDIVSPSRKKRIVKPRQMAIFLSKKYTDQPIKKIGTSFNRYHATAIYSINAVEKELKQKGVLFEQMNYLSKKIEAGKL</sequence>
<dbReference type="CDD" id="cd00009">
    <property type="entry name" value="AAA"/>
    <property type="match status" value="1"/>
</dbReference>
<dbReference type="InterPro" id="IPR020591">
    <property type="entry name" value="Chromosome_initiator_DnaA-like"/>
</dbReference>
<keyword evidence="3 7" id="KW-0547">Nucleotide-binding</keyword>
<dbReference type="SMART" id="SM00760">
    <property type="entry name" value="Bac_DnaA_C"/>
    <property type="match status" value="1"/>
</dbReference>
<dbReference type="GO" id="GO:0005886">
    <property type="term" value="C:plasma membrane"/>
    <property type="evidence" value="ECO:0007669"/>
    <property type="project" value="TreeGrafter"/>
</dbReference>
<proteinExistence type="inferred from homology"/>
<evidence type="ECO:0000256" key="9">
    <source>
        <dbReference type="RuleBase" id="RU000577"/>
    </source>
</evidence>
<dbReference type="Pfam" id="PF08299">
    <property type="entry name" value="Bac_DnaA_C"/>
    <property type="match status" value="1"/>
</dbReference>
<dbReference type="GO" id="GO:0005737">
    <property type="term" value="C:cytoplasm"/>
    <property type="evidence" value="ECO:0007669"/>
    <property type="project" value="UniProtKB-SubCell"/>
</dbReference>
<gene>
    <name evidence="7" type="primary">dnaA</name>
    <name evidence="12" type="ORF">SAMN04487931_103297</name>
</gene>
<feature type="binding site" evidence="7">
    <location>
        <position position="169"/>
    </location>
    <ligand>
        <name>ATP</name>
        <dbReference type="ChEBI" id="CHEBI:30616"/>
    </ligand>
</feature>
<accession>A0A1H2EQV3</accession>
<dbReference type="Pfam" id="PF11638">
    <property type="entry name" value="DnaA_N"/>
    <property type="match status" value="1"/>
</dbReference>
<evidence type="ECO:0000256" key="3">
    <source>
        <dbReference type="ARBA" id="ARBA00022741"/>
    </source>
</evidence>
<dbReference type="GO" id="GO:0006275">
    <property type="term" value="P:regulation of DNA replication"/>
    <property type="evidence" value="ECO:0007669"/>
    <property type="project" value="UniProtKB-UniRule"/>
</dbReference>
<dbReference type="Gene3D" id="3.40.50.300">
    <property type="entry name" value="P-loop containing nucleotide triphosphate hydrolases"/>
    <property type="match status" value="1"/>
</dbReference>
<feature type="domain" description="Chromosomal replication initiator DnaA C-terminal" evidence="11">
    <location>
        <begin position="369"/>
        <end position="437"/>
    </location>
</feature>
<dbReference type="InterPro" id="IPR027417">
    <property type="entry name" value="P-loop_NTPase"/>
</dbReference>
<dbReference type="EMBL" id="FNLL01000003">
    <property type="protein sequence ID" value="SDT97507.1"/>
    <property type="molecule type" value="Genomic_DNA"/>
</dbReference>
<protein>
    <recommendedName>
        <fullName evidence="7 8">Chromosomal replication initiator protein DnaA</fullName>
    </recommendedName>
</protein>
<dbReference type="InterPro" id="IPR010921">
    <property type="entry name" value="Trp_repressor/repl_initiator"/>
</dbReference>
<feature type="binding site" evidence="7">
    <location>
        <position position="172"/>
    </location>
    <ligand>
        <name>ATP</name>
        <dbReference type="ChEBI" id="CHEBI:30616"/>
    </ligand>
</feature>
<dbReference type="AlphaFoldDB" id="A0A1H2EQV3"/>
<comment type="domain">
    <text evidence="7">Domain I is involved in oligomerization and binding regulators, domain II is flexibile and of varying length in different bacteria, domain III forms the AAA+ region, while domain IV binds dsDNA.</text>
</comment>
<organism evidence="12 13">
    <name type="scientific">Desulfobacula phenolica</name>
    <dbReference type="NCBI Taxonomy" id="90732"/>
    <lineage>
        <taxon>Bacteria</taxon>
        <taxon>Pseudomonadati</taxon>
        <taxon>Thermodesulfobacteriota</taxon>
        <taxon>Desulfobacteria</taxon>
        <taxon>Desulfobacterales</taxon>
        <taxon>Desulfobacteraceae</taxon>
        <taxon>Desulfobacula</taxon>
    </lineage>
</organism>
<keyword evidence="2 7" id="KW-0235">DNA replication</keyword>
<dbReference type="InterPro" id="IPR013317">
    <property type="entry name" value="DnaA_dom"/>
</dbReference>
<feature type="region of interest" description="Domain I, interacts with DnaA modulators" evidence="7">
    <location>
        <begin position="1"/>
        <end position="86"/>
    </location>
</feature>
<evidence type="ECO:0000259" key="11">
    <source>
        <dbReference type="SMART" id="SM00760"/>
    </source>
</evidence>
<evidence type="ECO:0000313" key="12">
    <source>
        <dbReference type="EMBL" id="SDT97507.1"/>
    </source>
</evidence>
<evidence type="ECO:0000256" key="8">
    <source>
        <dbReference type="NCBIfam" id="TIGR00362"/>
    </source>
</evidence>
<dbReference type="Gene3D" id="1.10.1750.10">
    <property type="match status" value="1"/>
</dbReference>
<keyword evidence="4 7" id="KW-0067">ATP-binding</keyword>
<keyword evidence="1 7" id="KW-0963">Cytoplasm</keyword>
<dbReference type="PANTHER" id="PTHR30050:SF2">
    <property type="entry name" value="CHROMOSOMAL REPLICATION INITIATOR PROTEIN DNAA"/>
    <property type="match status" value="1"/>
</dbReference>
<keyword evidence="5 7" id="KW-0446">Lipid-binding</keyword>
<comment type="caution">
    <text evidence="7">Lacks conserved residue(s) required for the propagation of feature annotation.</text>
</comment>
<dbReference type="CDD" id="cd06571">
    <property type="entry name" value="Bac_DnaA_C"/>
    <property type="match status" value="1"/>
</dbReference>
<dbReference type="InterPro" id="IPR024633">
    <property type="entry name" value="DnaA_N_dom"/>
</dbReference>
<dbReference type="InterPro" id="IPR001957">
    <property type="entry name" value="Chromosome_initiator_DnaA"/>
</dbReference>
<name>A0A1H2EQV3_9BACT</name>
<dbReference type="RefSeq" id="WP_092231784.1">
    <property type="nucleotide sequence ID" value="NZ_FNLL01000003.1"/>
</dbReference>
<evidence type="ECO:0000256" key="10">
    <source>
        <dbReference type="RuleBase" id="RU004227"/>
    </source>
</evidence>
<keyword evidence="6 7" id="KW-0238">DNA-binding</keyword>
<dbReference type="PRINTS" id="PR00051">
    <property type="entry name" value="DNAA"/>
</dbReference>
<feature type="binding site" evidence="7">
    <location>
        <position position="173"/>
    </location>
    <ligand>
        <name>ATP</name>
        <dbReference type="ChEBI" id="CHEBI:30616"/>
    </ligand>
</feature>
<dbReference type="Gene3D" id="3.30.300.180">
    <property type="match status" value="1"/>
</dbReference>
<dbReference type="GO" id="GO:0006270">
    <property type="term" value="P:DNA replication initiation"/>
    <property type="evidence" value="ECO:0007669"/>
    <property type="project" value="UniProtKB-UniRule"/>
</dbReference>
<feature type="region of interest" description="Domain IV, binds dsDNA" evidence="7">
    <location>
        <begin position="343"/>
        <end position="463"/>
    </location>
</feature>
<dbReference type="GO" id="GO:0003688">
    <property type="term" value="F:DNA replication origin binding"/>
    <property type="evidence" value="ECO:0007669"/>
    <property type="project" value="UniProtKB-UniRule"/>
</dbReference>
<dbReference type="HAMAP" id="MF_00377">
    <property type="entry name" value="DnaA_bact"/>
    <property type="match status" value="1"/>
</dbReference>
<evidence type="ECO:0000313" key="13">
    <source>
        <dbReference type="Proteomes" id="UP000199608"/>
    </source>
</evidence>
<keyword evidence="13" id="KW-1185">Reference proteome</keyword>
<dbReference type="NCBIfam" id="TIGR00362">
    <property type="entry name" value="DnaA"/>
    <property type="match status" value="1"/>
</dbReference>
<comment type="subcellular location">
    <subcellularLocation>
        <location evidence="7">Cytoplasm</location>
    </subcellularLocation>
</comment>
<comment type="subunit">
    <text evidence="7">Oligomerizes as a right-handed, spiral filament on DNA at oriC.</text>
</comment>
<evidence type="ECO:0000256" key="5">
    <source>
        <dbReference type="ARBA" id="ARBA00023121"/>
    </source>
</evidence>
<dbReference type="Pfam" id="PF00308">
    <property type="entry name" value="Bac_DnaA"/>
    <property type="match status" value="1"/>
</dbReference>
<dbReference type="PANTHER" id="PTHR30050">
    <property type="entry name" value="CHROMOSOMAL REPLICATION INITIATOR PROTEIN DNAA"/>
    <property type="match status" value="1"/>
</dbReference>
<dbReference type="Gene3D" id="1.10.8.60">
    <property type="match status" value="1"/>
</dbReference>
<dbReference type="SUPFAM" id="SSF52540">
    <property type="entry name" value="P-loop containing nucleoside triphosphate hydrolases"/>
    <property type="match status" value="1"/>
</dbReference>
<evidence type="ECO:0000256" key="6">
    <source>
        <dbReference type="ARBA" id="ARBA00023125"/>
    </source>
</evidence>
<dbReference type="InterPro" id="IPR038454">
    <property type="entry name" value="DnaA_N_sf"/>
</dbReference>
<evidence type="ECO:0000256" key="7">
    <source>
        <dbReference type="HAMAP-Rule" id="MF_00377"/>
    </source>
</evidence>
<dbReference type="Proteomes" id="UP000199608">
    <property type="component" value="Unassembled WGS sequence"/>
</dbReference>
<comment type="function">
    <text evidence="7 9">Plays an essential role in the initiation and regulation of chromosomal replication. ATP-DnaA binds to the origin of replication (oriC) to initiate formation of the DNA replication initiation complex once per cell cycle. Binds the DnaA box (a 9 base pair repeat at the origin) and separates the double-stranded (ds)DNA. Forms a right-handed helical filament on oriC DNA; dsDNA binds to the exterior of the filament while single-stranded (ss)DNA is stabiized in the filament's interior. The ATP-DnaA-oriC complex binds and stabilizes one strand of the AT-rich DNA unwinding element (DUE), permitting loading of DNA polymerase. After initiation quickly degrades to an ADP-DnaA complex that is not apt for DNA replication. Binds acidic phospholipids.</text>
</comment>
<reference evidence="13" key="1">
    <citation type="submission" date="2016-10" db="EMBL/GenBank/DDBJ databases">
        <authorList>
            <person name="Varghese N."/>
            <person name="Submissions S."/>
        </authorList>
    </citation>
    <scope>NUCLEOTIDE SEQUENCE [LARGE SCALE GENOMIC DNA]</scope>
    <source>
        <strain evidence="13">DSM 3384</strain>
    </source>
</reference>